<comment type="caution">
    <text evidence="1">The sequence shown here is derived from an EMBL/GenBank/DDBJ whole genome shotgun (WGS) entry which is preliminary data.</text>
</comment>
<dbReference type="Proteomes" id="UP000886689">
    <property type="component" value="Unassembled WGS sequence"/>
</dbReference>
<name>A0A9D7PPZ0_9PROT</name>
<sequence length="179" mass="20179">MNHGDILDFAIDEATNQLVHIGQVRKGLQCNCRCPTCGRRLIARTGVRYRHHFSHLPDELRLEPCSGGPETGLHLAAKQIIARWRYVDLPPLIVTEKAKNQFGVECEATLSIPAERMHVVEAILPDETPWTDDWIPDVVLRAANREVRIEVKVTNGVSGSKQAKVQRDGFPHWSTTYPL</sequence>
<organism evidence="1 2">
    <name type="scientific">Candidatus Proximibacter danicus</name>
    <dbReference type="NCBI Taxonomy" id="2954365"/>
    <lineage>
        <taxon>Bacteria</taxon>
        <taxon>Pseudomonadati</taxon>
        <taxon>Pseudomonadota</taxon>
        <taxon>Betaproteobacteria</taxon>
        <taxon>Candidatus Proximibacter</taxon>
    </lineage>
</organism>
<protein>
    <recommendedName>
        <fullName evidence="3">Competence protein CoiA</fullName>
    </recommendedName>
</protein>
<dbReference type="EMBL" id="JADJUC010000005">
    <property type="protein sequence ID" value="MBK8523826.1"/>
    <property type="molecule type" value="Genomic_DNA"/>
</dbReference>
<reference evidence="1" key="1">
    <citation type="submission" date="2020-10" db="EMBL/GenBank/DDBJ databases">
        <title>Connecting structure to function with the recovery of over 1000 high-quality activated sludge metagenome-assembled genomes encoding full-length rRNA genes using long-read sequencing.</title>
        <authorList>
            <person name="Singleton C.M."/>
            <person name="Petriglieri F."/>
            <person name="Kristensen J.M."/>
            <person name="Kirkegaard R.H."/>
            <person name="Michaelsen T.Y."/>
            <person name="Andersen M.H."/>
            <person name="Karst S.M."/>
            <person name="Dueholm M.S."/>
            <person name="Nielsen P.H."/>
            <person name="Albertsen M."/>
        </authorList>
    </citation>
    <scope>NUCLEOTIDE SEQUENCE</scope>
    <source>
        <strain evidence="1">Hirt_18-Q3-R61-65_BATAC.395</strain>
    </source>
</reference>
<evidence type="ECO:0008006" key="3">
    <source>
        <dbReference type="Google" id="ProtNLM"/>
    </source>
</evidence>
<proteinExistence type="predicted"/>
<evidence type="ECO:0000313" key="2">
    <source>
        <dbReference type="Proteomes" id="UP000886689"/>
    </source>
</evidence>
<evidence type="ECO:0000313" key="1">
    <source>
        <dbReference type="EMBL" id="MBK8523826.1"/>
    </source>
</evidence>
<accession>A0A9D7PPZ0</accession>
<gene>
    <name evidence="1" type="ORF">IPL58_06715</name>
</gene>
<dbReference type="AlphaFoldDB" id="A0A9D7PPZ0"/>